<accession>A0A0F9HB90</accession>
<reference evidence="2" key="1">
    <citation type="journal article" date="2015" name="Nature">
        <title>Complex archaea that bridge the gap between prokaryotes and eukaryotes.</title>
        <authorList>
            <person name="Spang A."/>
            <person name="Saw J.H."/>
            <person name="Jorgensen S.L."/>
            <person name="Zaremba-Niedzwiedzka K."/>
            <person name="Martijn J."/>
            <person name="Lind A.E."/>
            <person name="van Eijk R."/>
            <person name="Schleper C."/>
            <person name="Guy L."/>
            <person name="Ettema T.J."/>
        </authorList>
    </citation>
    <scope>NUCLEOTIDE SEQUENCE</scope>
</reference>
<dbReference type="AlphaFoldDB" id="A0A0F9HB90"/>
<dbReference type="Pfam" id="PF00149">
    <property type="entry name" value="Metallophos"/>
    <property type="match status" value="1"/>
</dbReference>
<gene>
    <name evidence="2" type="ORF">LCGC14_1805390</name>
</gene>
<dbReference type="InterPro" id="IPR050535">
    <property type="entry name" value="DNA_Repair-Maintenance_Comp"/>
</dbReference>
<dbReference type="InterPro" id="IPR004843">
    <property type="entry name" value="Calcineurin-like_PHP"/>
</dbReference>
<dbReference type="PANTHER" id="PTHR30337">
    <property type="entry name" value="COMPONENT OF ATP-DEPENDENT DSDNA EXONUCLEASE"/>
    <property type="match status" value="1"/>
</dbReference>
<dbReference type="PANTHER" id="PTHR30337:SF0">
    <property type="entry name" value="NUCLEASE SBCCD SUBUNIT D"/>
    <property type="match status" value="1"/>
</dbReference>
<dbReference type="EMBL" id="LAZR01017457">
    <property type="protein sequence ID" value="KKM00337.1"/>
    <property type="molecule type" value="Genomic_DNA"/>
</dbReference>
<feature type="domain" description="Calcineurin-like phosphoesterase" evidence="1">
    <location>
        <begin position="1"/>
        <end position="168"/>
    </location>
</feature>
<sequence>MKIAHCSDVHLGFGRFGGARSALRKQDVINCFLAAVEVIVEQGCQVALFPGDFFDNPDPDNETLLAALTGITRLTREGISVRIVSGQHDTPKSERCHIFAALQATDSSNLLQMMHAGVFTESNYGFRFVYQGWDNIPLDWDDIPEGDFLVVHAPYPPAIFSDQHPRAIHEGIPDKWSYIALGDWHERKEVMPCVWYSGGLERFNFGEQGSECGLLIIDTDTGEVEPWDSPARELITIDFDLDVWDDPEVKLRSVLEGYE</sequence>
<dbReference type="Gene3D" id="3.60.21.10">
    <property type="match status" value="1"/>
</dbReference>
<dbReference type="GO" id="GO:0016787">
    <property type="term" value="F:hydrolase activity"/>
    <property type="evidence" value="ECO:0007669"/>
    <property type="project" value="InterPro"/>
</dbReference>
<evidence type="ECO:0000259" key="1">
    <source>
        <dbReference type="Pfam" id="PF00149"/>
    </source>
</evidence>
<organism evidence="2">
    <name type="scientific">marine sediment metagenome</name>
    <dbReference type="NCBI Taxonomy" id="412755"/>
    <lineage>
        <taxon>unclassified sequences</taxon>
        <taxon>metagenomes</taxon>
        <taxon>ecological metagenomes</taxon>
    </lineage>
</organism>
<comment type="caution">
    <text evidence="2">The sequence shown here is derived from an EMBL/GenBank/DDBJ whole genome shotgun (WGS) entry which is preliminary data.</text>
</comment>
<evidence type="ECO:0000313" key="2">
    <source>
        <dbReference type="EMBL" id="KKM00337.1"/>
    </source>
</evidence>
<name>A0A0F9HB90_9ZZZZ</name>
<protein>
    <recommendedName>
        <fullName evidence="1">Calcineurin-like phosphoesterase domain-containing protein</fullName>
    </recommendedName>
</protein>
<dbReference type="SUPFAM" id="SSF56300">
    <property type="entry name" value="Metallo-dependent phosphatases"/>
    <property type="match status" value="1"/>
</dbReference>
<feature type="non-terminal residue" evidence="2">
    <location>
        <position position="259"/>
    </location>
</feature>
<dbReference type="InterPro" id="IPR029052">
    <property type="entry name" value="Metallo-depent_PP-like"/>
</dbReference>
<proteinExistence type="predicted"/>